<feature type="transmembrane region" description="Helical" evidence="1">
    <location>
        <begin position="53"/>
        <end position="71"/>
    </location>
</feature>
<name>A0ABU1Y9R2_9FLAO</name>
<dbReference type="Proteomes" id="UP001269081">
    <property type="component" value="Unassembled WGS sequence"/>
</dbReference>
<gene>
    <name evidence="2" type="ORF">J2W48_002911</name>
</gene>
<keyword evidence="3" id="KW-1185">Reference proteome</keyword>
<evidence type="ECO:0000256" key="1">
    <source>
        <dbReference type="SAM" id="Phobius"/>
    </source>
</evidence>
<organism evidence="2 3">
    <name type="scientific">Flavobacterium piscis</name>
    <dbReference type="NCBI Taxonomy" id="1114874"/>
    <lineage>
        <taxon>Bacteria</taxon>
        <taxon>Pseudomonadati</taxon>
        <taxon>Bacteroidota</taxon>
        <taxon>Flavobacteriia</taxon>
        <taxon>Flavobacteriales</taxon>
        <taxon>Flavobacteriaceae</taxon>
        <taxon>Flavobacterium</taxon>
    </lineage>
</organism>
<keyword evidence="1" id="KW-0472">Membrane</keyword>
<evidence type="ECO:0000313" key="2">
    <source>
        <dbReference type="EMBL" id="MDR7210960.1"/>
    </source>
</evidence>
<evidence type="ECO:0000313" key="3">
    <source>
        <dbReference type="Proteomes" id="UP001269081"/>
    </source>
</evidence>
<keyword evidence="1" id="KW-1133">Transmembrane helix</keyword>
<dbReference type="RefSeq" id="WP_310282308.1">
    <property type="nucleotide sequence ID" value="NZ_JAVDWQ010000009.1"/>
</dbReference>
<accession>A0ABU1Y9R2</accession>
<comment type="caution">
    <text evidence="2">The sequence shown here is derived from an EMBL/GenBank/DDBJ whole genome shotgun (WGS) entry which is preliminary data.</text>
</comment>
<sequence length="324" mass="37380">MNDLYSKLDKYFRYEKSDSVFIALVKSLILLVSGGYFGLSIKEINSTPQIIDYKHIGIFVFGISIFIYIEFRRLTKEKNFPISILNHLTATEELKELKEKYNRKSKIYEYIDLSIQSLNSNTCPVLFATSDNLLCRQDLNLGLKNVLNDLVESPNYFLEVDKTKFTVGVYLKDILDPKSERDFTVNNEKTFLFRDDLSINDYLPESLFEINSTEIEGFQIQTALLEVLNFDKFICRQINIDSEVHSIVCSPIPNVCESCPPEGIIFAIYKGNEGCQSDIDSVLLIFGRILSNWISKYNECVSRTKNLKSEETHTHKTIETQRKS</sequence>
<protein>
    <submittedName>
        <fullName evidence="2">Uncharacterized protein</fullName>
    </submittedName>
</protein>
<dbReference type="EMBL" id="JAVDWQ010000009">
    <property type="protein sequence ID" value="MDR7210960.1"/>
    <property type="molecule type" value="Genomic_DNA"/>
</dbReference>
<feature type="transmembrane region" description="Helical" evidence="1">
    <location>
        <begin position="20"/>
        <end position="41"/>
    </location>
</feature>
<proteinExistence type="predicted"/>
<keyword evidence="1" id="KW-0812">Transmembrane</keyword>
<reference evidence="2 3" key="1">
    <citation type="submission" date="2023-07" db="EMBL/GenBank/DDBJ databases">
        <title>Sorghum-associated microbial communities from plants grown in Nebraska, USA.</title>
        <authorList>
            <person name="Schachtman D."/>
        </authorList>
    </citation>
    <scope>NUCLEOTIDE SEQUENCE [LARGE SCALE GENOMIC DNA]</scope>
    <source>
        <strain evidence="2 3">4129</strain>
    </source>
</reference>